<reference evidence="1" key="2">
    <citation type="journal article" date="2019" name="IMA Fungus">
        <title>Genome sequencing and comparison of five Tilletia species to identify candidate genes for the detection of regulated species infecting wheat.</title>
        <authorList>
            <person name="Nguyen H.D.T."/>
            <person name="Sultana T."/>
            <person name="Kesanakurti P."/>
            <person name="Hambleton S."/>
        </authorList>
    </citation>
    <scope>NUCLEOTIDE SEQUENCE</scope>
    <source>
        <strain evidence="1">DAOMC 236416</strain>
    </source>
</reference>
<feature type="non-terminal residue" evidence="1">
    <location>
        <position position="1"/>
    </location>
</feature>
<proteinExistence type="predicted"/>
<dbReference type="EMBL" id="LWDF02002689">
    <property type="protein sequence ID" value="KAE8235580.1"/>
    <property type="molecule type" value="Genomic_DNA"/>
</dbReference>
<gene>
    <name evidence="1" type="ORF">A4X13_0g9445</name>
</gene>
<comment type="caution">
    <text evidence="1">The sequence shown here is derived from an EMBL/GenBank/DDBJ whole genome shotgun (WGS) entry which is preliminary data.</text>
</comment>
<reference evidence="1" key="1">
    <citation type="submission" date="2016-04" db="EMBL/GenBank/DDBJ databases">
        <authorList>
            <person name="Nguyen H.D."/>
            <person name="Samba Siva P."/>
            <person name="Cullis J."/>
            <person name="Levesque C.A."/>
            <person name="Hambleton S."/>
        </authorList>
    </citation>
    <scope>NUCLEOTIDE SEQUENCE</scope>
    <source>
        <strain evidence="1">DAOMC 236416</strain>
    </source>
</reference>
<sequence>WSGYRHSVEDEADFKRRGLDIPIYGARKALQAELDRRSSGQGFFAHQPEHGKGYDPAQPYLVMTEDDRWAMIKMPVSRLPRLIPSATMTAHALATLPASTPITNLPPIHHPVAYSPRLPPVAGPSRLALPAASPVASSSRVTLPPMASTPMPAVAPRPIIRRAPRAAPVPKAVNPAGCLSETYMVGMHTLPNTVEQYAAIDEKAWSGYKLHPDVKAQLEALNLQWPTFGARKALGTELDRRARGQGVPAHRPSVGWKYDPSRPYAIRW</sequence>
<dbReference type="AlphaFoldDB" id="A0A8T8S9K9"/>
<keyword evidence="2" id="KW-1185">Reference proteome</keyword>
<evidence type="ECO:0000313" key="1">
    <source>
        <dbReference type="EMBL" id="KAE8235580.1"/>
    </source>
</evidence>
<protein>
    <submittedName>
        <fullName evidence="1">Uncharacterized protein</fullName>
    </submittedName>
</protein>
<organism evidence="1 2">
    <name type="scientific">Tilletia indica</name>
    <dbReference type="NCBI Taxonomy" id="43049"/>
    <lineage>
        <taxon>Eukaryota</taxon>
        <taxon>Fungi</taxon>
        <taxon>Dikarya</taxon>
        <taxon>Basidiomycota</taxon>
        <taxon>Ustilaginomycotina</taxon>
        <taxon>Exobasidiomycetes</taxon>
        <taxon>Tilletiales</taxon>
        <taxon>Tilletiaceae</taxon>
        <taxon>Tilletia</taxon>
    </lineage>
</organism>
<name>A0A8T8S9K9_9BASI</name>
<evidence type="ECO:0000313" key="2">
    <source>
        <dbReference type="Proteomes" id="UP000077521"/>
    </source>
</evidence>
<accession>A0A8T8S9K9</accession>
<dbReference type="Proteomes" id="UP000077521">
    <property type="component" value="Unassembled WGS sequence"/>
</dbReference>